<dbReference type="Gene3D" id="3.40.50.720">
    <property type="entry name" value="NAD(P)-binding Rossmann-like Domain"/>
    <property type="match status" value="2"/>
</dbReference>
<keyword evidence="4" id="KW-1185">Reference proteome</keyword>
<proteinExistence type="inferred from homology"/>
<dbReference type="KEGG" id="bsan:CHH28_16605"/>
<evidence type="ECO:0000313" key="4">
    <source>
        <dbReference type="Proteomes" id="UP000202440"/>
    </source>
</evidence>
<dbReference type="OrthoDB" id="9804774at2"/>
<dbReference type="InterPro" id="IPR057326">
    <property type="entry name" value="KR_dom"/>
</dbReference>
<dbReference type="Pfam" id="PF13561">
    <property type="entry name" value="adh_short_C2"/>
    <property type="match status" value="1"/>
</dbReference>
<dbReference type="PANTHER" id="PTHR42879:SF2">
    <property type="entry name" value="3-OXOACYL-[ACYL-CARRIER-PROTEIN] REDUCTASE FABG"/>
    <property type="match status" value="1"/>
</dbReference>
<dbReference type="PRINTS" id="PR00081">
    <property type="entry name" value="GDHRDH"/>
</dbReference>
<protein>
    <submittedName>
        <fullName evidence="3">3-oxoacyl-ACP reductase</fullName>
    </submittedName>
</protein>
<dbReference type="SMART" id="SM00822">
    <property type="entry name" value="PKS_KR"/>
    <property type="match status" value="1"/>
</dbReference>
<dbReference type="InterPro" id="IPR050259">
    <property type="entry name" value="SDR"/>
</dbReference>
<dbReference type="RefSeq" id="WP_094061364.1">
    <property type="nucleotide sequence ID" value="NZ_CP022530.1"/>
</dbReference>
<evidence type="ECO:0000313" key="3">
    <source>
        <dbReference type="EMBL" id="ASP40195.1"/>
    </source>
</evidence>
<dbReference type="InterPro" id="IPR036291">
    <property type="entry name" value="NAD(P)-bd_dom_sf"/>
</dbReference>
<accession>A0A222FMD7</accession>
<dbReference type="Proteomes" id="UP000202440">
    <property type="component" value="Chromosome"/>
</dbReference>
<organism evidence="3 4">
    <name type="scientific">Bacterioplanes sanyensis</name>
    <dbReference type="NCBI Taxonomy" id="1249553"/>
    <lineage>
        <taxon>Bacteria</taxon>
        <taxon>Pseudomonadati</taxon>
        <taxon>Pseudomonadota</taxon>
        <taxon>Gammaproteobacteria</taxon>
        <taxon>Oceanospirillales</taxon>
        <taxon>Oceanospirillaceae</taxon>
        <taxon>Bacterioplanes</taxon>
    </lineage>
</organism>
<dbReference type="FunFam" id="3.40.50.720:FF:000338">
    <property type="entry name" value="3-oxoacyl-ACP reductase FabG"/>
    <property type="match status" value="1"/>
</dbReference>
<dbReference type="AlphaFoldDB" id="A0A222FMD7"/>
<evidence type="ECO:0000256" key="1">
    <source>
        <dbReference type="ARBA" id="ARBA00006484"/>
    </source>
</evidence>
<dbReference type="EMBL" id="CP022530">
    <property type="protein sequence ID" value="ASP40195.1"/>
    <property type="molecule type" value="Genomic_DNA"/>
</dbReference>
<dbReference type="InterPro" id="IPR002347">
    <property type="entry name" value="SDR_fam"/>
</dbReference>
<dbReference type="NCBIfam" id="NF006110">
    <property type="entry name" value="PRK08261.1"/>
    <property type="match status" value="1"/>
</dbReference>
<dbReference type="SUPFAM" id="SSF51735">
    <property type="entry name" value="NAD(P)-binding Rossmann-fold domains"/>
    <property type="match status" value="1"/>
</dbReference>
<dbReference type="PANTHER" id="PTHR42879">
    <property type="entry name" value="3-OXOACYL-(ACYL-CARRIER-PROTEIN) REDUCTASE"/>
    <property type="match status" value="1"/>
</dbReference>
<name>A0A222FMD7_9GAMM</name>
<gene>
    <name evidence="3" type="ORF">CHH28_16605</name>
</gene>
<dbReference type="PRINTS" id="PR00080">
    <property type="entry name" value="SDRFAMILY"/>
</dbReference>
<reference evidence="3 4" key="1">
    <citation type="submission" date="2017-07" db="EMBL/GenBank/DDBJ databases">
        <title>Annotated genome sequence of Bacterioplanes sanyensis isolated from Red Sea.</title>
        <authorList>
            <person name="Rehman Z.U."/>
        </authorList>
    </citation>
    <scope>NUCLEOTIDE SEQUENCE [LARGE SCALE GENOMIC DNA]</scope>
    <source>
        <strain evidence="3 4">NV9</strain>
    </source>
</reference>
<feature type="domain" description="Ketoreductase" evidence="2">
    <location>
        <begin position="234"/>
        <end position="409"/>
    </location>
</feature>
<comment type="similarity">
    <text evidence="1">Belongs to the short-chain dehydrogenases/reductases (SDR) family.</text>
</comment>
<evidence type="ECO:0000259" key="2">
    <source>
        <dbReference type="SMART" id="SM00822"/>
    </source>
</evidence>
<sequence length="472" mass="50410">MSNFYETMLNNNLGRNLLKTVGLPTPIELKRYRPEQATFFSGKVLLSGSDNAALLEDTLRNLKDSDAQVYFPAAARNAALLVNAGEKVGISLTGIECSKDMREKFDALIFDASGFSHAQDLDQLYYFFNPVMRRLNNNGRVLLLGRPPKQAQSGEQAAAMRALEGFSRSVAKEIGKKSATCQTLYVAEGADSAMDSSLRFLLSAKSAYVDGQVVTVRASKAASYPDWHKPLAGKVALVTGASRGIGEAIARTLSRDGATVVGLDIAPAEADLRRVMAEIAGEYIVADISKDDAPQQISDALKAQGGADIVVHNAGVTRDKTLANMPEHWWQMTIDINLAAEERINQALFDQGTLNKGGRIVCVSSMNGIAGQMGQTNYAASKAGVIGYVEYMADELAKKDITINAVAPGFIETAMTDAIPFMTREVGRRLNSLSQGGKPIDVAETIAFFANPASGGVSGNVVRVCGQSLVGA</sequence>